<gene>
    <name evidence="11" type="primary">mleN_4</name>
    <name evidence="11" type="ORF">TEGL_26510</name>
</gene>
<feature type="transmembrane region" description="Helical" evidence="9">
    <location>
        <begin position="6"/>
        <end position="38"/>
    </location>
</feature>
<feature type="transmembrane region" description="Helical" evidence="9">
    <location>
        <begin position="295"/>
        <end position="315"/>
    </location>
</feature>
<dbReference type="EMBL" id="CP117523">
    <property type="protein sequence ID" value="WWD84223.1"/>
    <property type="molecule type" value="Genomic_DNA"/>
</dbReference>
<evidence type="ECO:0000256" key="1">
    <source>
        <dbReference type="ARBA" id="ARBA00004651"/>
    </source>
</evidence>
<keyword evidence="6 9" id="KW-1133">Transmembrane helix</keyword>
<feature type="transmembrane region" description="Helical" evidence="9">
    <location>
        <begin position="335"/>
        <end position="360"/>
    </location>
</feature>
<evidence type="ECO:0000259" key="10">
    <source>
        <dbReference type="Pfam" id="PF03553"/>
    </source>
</evidence>
<feature type="transmembrane region" description="Helical" evidence="9">
    <location>
        <begin position="411"/>
        <end position="434"/>
    </location>
</feature>
<evidence type="ECO:0000256" key="9">
    <source>
        <dbReference type="SAM" id="Phobius"/>
    </source>
</evidence>
<sequence length="449" mass="50254">MRIFLIIIITIIMLIFSVFNNIFLGYGLTISLILFSLVGLKRNKSIKELLELYTFESKRSFPIIKILLLISILISVWLSCGTIPAIVYYSLKYINPNLFILFCFLIPALTSFLIGTSFGTISSIGIPLIIIAQASNLNLNLVGGAIMSGAYLGDRCSPLSSSLLLLCNLTNVDLFKYIRKIFIFGIIPTMVSIIFYLLFSFKNPLTFIDNSLSLTLYNDFHISFILLIPAIIIIILSLKKVSISKSITISIIASIIICFIIQKITMIDLCNYIIFGYKASSSLSNIIKGGGIISMLKTCYIIIISCCLTGFFSGLNIFNGLETYLKKIKLNKSKLFLVTLFLGLIIASIGCSQTIAFILTIETLKNSYENYNNEDMAMEFSNSAIVTSALIPWCIAALVPTSVLGISNYKFIPYAIFLYIVPFCHLCYCIYLDFYKDKSQKNFSKTKTF</sequence>
<dbReference type="Pfam" id="PF03553">
    <property type="entry name" value="Na_H_antiporter"/>
    <property type="match status" value="1"/>
</dbReference>
<evidence type="ECO:0000256" key="6">
    <source>
        <dbReference type="ARBA" id="ARBA00022989"/>
    </source>
</evidence>
<dbReference type="InterPro" id="IPR018461">
    <property type="entry name" value="Na/H_Antiport_NhaC-like_C"/>
</dbReference>
<proteinExistence type="inferred from homology"/>
<protein>
    <submittedName>
        <fullName evidence="11">Malate-2H(+)/Na(+)-lactate antiporter</fullName>
    </submittedName>
</protein>
<dbReference type="InterPro" id="IPR052180">
    <property type="entry name" value="NhaC_Na-H+_Antiporter"/>
</dbReference>
<evidence type="ECO:0000256" key="4">
    <source>
        <dbReference type="ARBA" id="ARBA00022475"/>
    </source>
</evidence>
<evidence type="ECO:0000256" key="2">
    <source>
        <dbReference type="ARBA" id="ARBA00022448"/>
    </source>
</evidence>
<accession>A0ABZ2EXH8</accession>
<evidence type="ECO:0000256" key="3">
    <source>
        <dbReference type="ARBA" id="ARBA00022449"/>
    </source>
</evidence>
<organism evidence="11 12">
    <name type="scientific">Terrisporobacter glycolicus ATCC 14880 = DSM 1288</name>
    <dbReference type="NCBI Taxonomy" id="1121315"/>
    <lineage>
        <taxon>Bacteria</taxon>
        <taxon>Bacillati</taxon>
        <taxon>Bacillota</taxon>
        <taxon>Clostridia</taxon>
        <taxon>Peptostreptococcales</taxon>
        <taxon>Peptostreptococcaceae</taxon>
        <taxon>Terrisporobacter</taxon>
    </lineage>
</organism>
<keyword evidence="5 9" id="KW-0812">Transmembrane</keyword>
<keyword evidence="7 9" id="KW-0472">Membrane</keyword>
<feature type="transmembrane region" description="Helical" evidence="9">
    <location>
        <begin position="66"/>
        <end position="91"/>
    </location>
</feature>
<feature type="domain" description="Na+/H+ antiporter NhaC-like C-terminal" evidence="10">
    <location>
        <begin position="150"/>
        <end position="429"/>
    </location>
</feature>
<evidence type="ECO:0000313" key="12">
    <source>
        <dbReference type="Proteomes" id="UP001348492"/>
    </source>
</evidence>
<feature type="transmembrane region" description="Helical" evidence="9">
    <location>
        <begin position="220"/>
        <end position="238"/>
    </location>
</feature>
<reference evidence="11 12" key="1">
    <citation type="journal article" date="2023" name="PLoS ONE">
        <title>Genome-based metabolic and phylogenomic analysis of three Terrisporobacter species.</title>
        <authorList>
            <person name="Boer T."/>
            <person name="Bengelsdorf F.R."/>
            <person name="Bomeke M."/>
            <person name="Daniel R."/>
            <person name="Poehlein A."/>
        </authorList>
    </citation>
    <scope>NUCLEOTIDE SEQUENCE [LARGE SCALE GENOMIC DNA]</scope>
    <source>
        <strain evidence="11 12">DSM 1288</strain>
    </source>
</reference>
<dbReference type="PANTHER" id="PTHR33451">
    <property type="entry name" value="MALATE-2H(+)/NA(+)-LACTATE ANTIPORTER"/>
    <property type="match status" value="1"/>
</dbReference>
<feature type="transmembrane region" description="Helical" evidence="9">
    <location>
        <begin position="380"/>
        <end position="399"/>
    </location>
</feature>
<keyword evidence="3" id="KW-0050">Antiport</keyword>
<comment type="similarity">
    <text evidence="8">Belongs to the NhaC Na(+)/H(+) (TC 2.A.35) antiporter family.</text>
</comment>
<evidence type="ECO:0000313" key="11">
    <source>
        <dbReference type="EMBL" id="WWD84223.1"/>
    </source>
</evidence>
<keyword evidence="2" id="KW-0813">Transport</keyword>
<comment type="subcellular location">
    <subcellularLocation>
        <location evidence="1">Cell membrane</location>
        <topology evidence="1">Multi-pass membrane protein</topology>
    </subcellularLocation>
</comment>
<feature type="transmembrane region" description="Helical" evidence="9">
    <location>
        <begin position="181"/>
        <end position="200"/>
    </location>
</feature>
<name>A0ABZ2EXH8_9FIRM</name>
<keyword evidence="12" id="KW-1185">Reference proteome</keyword>
<feature type="transmembrane region" description="Helical" evidence="9">
    <location>
        <begin position="97"/>
        <end position="130"/>
    </location>
</feature>
<evidence type="ECO:0000256" key="5">
    <source>
        <dbReference type="ARBA" id="ARBA00022692"/>
    </source>
</evidence>
<dbReference type="PANTHER" id="PTHR33451:SF3">
    <property type="entry name" value="MALATE-2H(+)_NA(+)-LACTATE ANTIPORTER"/>
    <property type="match status" value="1"/>
</dbReference>
<feature type="transmembrane region" description="Helical" evidence="9">
    <location>
        <begin position="250"/>
        <end position="275"/>
    </location>
</feature>
<evidence type="ECO:0000256" key="8">
    <source>
        <dbReference type="ARBA" id="ARBA00038435"/>
    </source>
</evidence>
<dbReference type="Proteomes" id="UP001348492">
    <property type="component" value="Chromosome"/>
</dbReference>
<evidence type="ECO:0000256" key="7">
    <source>
        <dbReference type="ARBA" id="ARBA00023136"/>
    </source>
</evidence>
<keyword evidence="4" id="KW-1003">Cell membrane</keyword>